<evidence type="ECO:0000259" key="10">
    <source>
        <dbReference type="PROSITE" id="PS50157"/>
    </source>
</evidence>
<proteinExistence type="predicted"/>
<keyword evidence="12" id="KW-1185">Reference proteome</keyword>
<protein>
    <submittedName>
        <fullName evidence="11">RE1-silencing transcription factor-like 4</fullName>
    </submittedName>
</protein>
<name>A0A8J5MWK1_HOMAM</name>
<dbReference type="FunFam" id="3.30.160.60:FF:000446">
    <property type="entry name" value="Zinc finger protein"/>
    <property type="match status" value="1"/>
</dbReference>
<evidence type="ECO:0000256" key="4">
    <source>
        <dbReference type="ARBA" id="ARBA00022771"/>
    </source>
</evidence>
<comment type="caution">
    <text evidence="11">The sequence shown here is derived from an EMBL/GenBank/DDBJ whole genome shotgun (WGS) entry which is preliminary data.</text>
</comment>
<dbReference type="SUPFAM" id="SSF57667">
    <property type="entry name" value="beta-beta-alpha zinc fingers"/>
    <property type="match status" value="2"/>
</dbReference>
<evidence type="ECO:0000256" key="9">
    <source>
        <dbReference type="SAM" id="MobiDB-lite"/>
    </source>
</evidence>
<keyword evidence="3" id="KW-0677">Repeat</keyword>
<evidence type="ECO:0000256" key="6">
    <source>
        <dbReference type="ARBA" id="ARBA00023125"/>
    </source>
</evidence>
<evidence type="ECO:0000256" key="1">
    <source>
        <dbReference type="ARBA" id="ARBA00004123"/>
    </source>
</evidence>
<evidence type="ECO:0000256" key="7">
    <source>
        <dbReference type="ARBA" id="ARBA00023242"/>
    </source>
</evidence>
<feature type="domain" description="C2H2-type" evidence="10">
    <location>
        <begin position="187"/>
        <end position="214"/>
    </location>
</feature>
<gene>
    <name evidence="11" type="primary">Rest-L4</name>
    <name evidence="11" type="ORF">Hamer_G011830</name>
</gene>
<keyword evidence="5" id="KW-0862">Zinc</keyword>
<keyword evidence="2" id="KW-0479">Metal-binding</keyword>
<evidence type="ECO:0000313" key="11">
    <source>
        <dbReference type="EMBL" id="KAG7165922.1"/>
    </source>
</evidence>
<evidence type="ECO:0000313" key="12">
    <source>
        <dbReference type="Proteomes" id="UP000747542"/>
    </source>
</evidence>
<dbReference type="Proteomes" id="UP000747542">
    <property type="component" value="Unassembled WGS sequence"/>
</dbReference>
<keyword evidence="6" id="KW-0238">DNA-binding</keyword>
<dbReference type="EMBL" id="JAHLQT010023139">
    <property type="protein sequence ID" value="KAG7165922.1"/>
    <property type="molecule type" value="Genomic_DNA"/>
</dbReference>
<dbReference type="GO" id="GO:0005634">
    <property type="term" value="C:nucleus"/>
    <property type="evidence" value="ECO:0007669"/>
    <property type="project" value="UniProtKB-SubCell"/>
</dbReference>
<dbReference type="InterPro" id="IPR036236">
    <property type="entry name" value="Znf_C2H2_sf"/>
</dbReference>
<sequence>MPVDGSIGVRFAGIRPSASPSSPYISANILGRNPLCAHIVPTDVLTRVTLLLMSRPAMQIMNTSSRSETREVDTRLPGVDMSKSTSSRHHDGTMTAGYSSDVFASSFGSSGRRPASKPKDPPRREFRCQLCGYQAISESKLTMHIRRHTGEKPFICLYCPYRSAQKSNLSTHIKNVAPWVGKSRSVYQCESCSYNTRNSKDMRRHIRVHTGEKPFACPFCSHHSARKFSDGGAGQAGLPMVAAIVGTMPGTSWTYSDILASTRGRSLLLALIARTDQH</sequence>
<keyword evidence="7" id="KW-0539">Nucleus</keyword>
<dbReference type="Gene3D" id="3.30.160.60">
    <property type="entry name" value="Classic Zinc Finger"/>
    <property type="match status" value="3"/>
</dbReference>
<reference evidence="11" key="1">
    <citation type="journal article" date="2021" name="Sci. Adv.">
        <title>The American lobster genome reveals insights on longevity, neural, and immune adaptations.</title>
        <authorList>
            <person name="Polinski J.M."/>
            <person name="Zimin A.V."/>
            <person name="Clark K.F."/>
            <person name="Kohn A.B."/>
            <person name="Sadowski N."/>
            <person name="Timp W."/>
            <person name="Ptitsyn A."/>
            <person name="Khanna P."/>
            <person name="Romanova D.Y."/>
            <person name="Williams P."/>
            <person name="Greenwood S.J."/>
            <person name="Moroz L.L."/>
            <person name="Walt D.R."/>
            <person name="Bodnar A.G."/>
        </authorList>
    </citation>
    <scope>NUCLEOTIDE SEQUENCE</scope>
    <source>
        <strain evidence="11">GMGI-L3</strain>
    </source>
</reference>
<dbReference type="GO" id="GO:0008270">
    <property type="term" value="F:zinc ion binding"/>
    <property type="evidence" value="ECO:0007669"/>
    <property type="project" value="UniProtKB-KW"/>
</dbReference>
<dbReference type="PANTHER" id="PTHR24392">
    <property type="entry name" value="ZINC FINGER PROTEIN"/>
    <property type="match status" value="1"/>
</dbReference>
<dbReference type="PANTHER" id="PTHR24392:SF56">
    <property type="entry name" value="ZINC FINGER PROTEIN 510"/>
    <property type="match status" value="1"/>
</dbReference>
<feature type="region of interest" description="Disordered" evidence="9">
    <location>
        <begin position="63"/>
        <end position="95"/>
    </location>
</feature>
<keyword evidence="4 8" id="KW-0863">Zinc-finger</keyword>
<comment type="subcellular location">
    <subcellularLocation>
        <location evidence="1">Nucleus</location>
    </subcellularLocation>
</comment>
<dbReference type="PROSITE" id="PS50157">
    <property type="entry name" value="ZINC_FINGER_C2H2_2"/>
    <property type="match status" value="2"/>
</dbReference>
<evidence type="ECO:0000256" key="2">
    <source>
        <dbReference type="ARBA" id="ARBA00022723"/>
    </source>
</evidence>
<dbReference type="SMART" id="SM00355">
    <property type="entry name" value="ZnF_C2H2"/>
    <property type="match status" value="3"/>
</dbReference>
<evidence type="ECO:0000256" key="8">
    <source>
        <dbReference type="PROSITE-ProRule" id="PRU00042"/>
    </source>
</evidence>
<dbReference type="InterPro" id="IPR013087">
    <property type="entry name" value="Znf_C2H2_type"/>
</dbReference>
<evidence type="ECO:0000256" key="3">
    <source>
        <dbReference type="ARBA" id="ARBA00022737"/>
    </source>
</evidence>
<organism evidence="11 12">
    <name type="scientific">Homarus americanus</name>
    <name type="common">American lobster</name>
    <dbReference type="NCBI Taxonomy" id="6706"/>
    <lineage>
        <taxon>Eukaryota</taxon>
        <taxon>Metazoa</taxon>
        <taxon>Ecdysozoa</taxon>
        <taxon>Arthropoda</taxon>
        <taxon>Crustacea</taxon>
        <taxon>Multicrustacea</taxon>
        <taxon>Malacostraca</taxon>
        <taxon>Eumalacostraca</taxon>
        <taxon>Eucarida</taxon>
        <taxon>Decapoda</taxon>
        <taxon>Pleocyemata</taxon>
        <taxon>Astacidea</taxon>
        <taxon>Nephropoidea</taxon>
        <taxon>Nephropidae</taxon>
        <taxon>Homarus</taxon>
    </lineage>
</organism>
<dbReference type="Pfam" id="PF13909">
    <property type="entry name" value="zf-H2C2_5"/>
    <property type="match status" value="1"/>
</dbReference>
<dbReference type="GO" id="GO:0003677">
    <property type="term" value="F:DNA binding"/>
    <property type="evidence" value="ECO:0007669"/>
    <property type="project" value="UniProtKB-KW"/>
</dbReference>
<accession>A0A8J5MWK1</accession>
<feature type="domain" description="C2H2-type" evidence="10">
    <location>
        <begin position="126"/>
        <end position="153"/>
    </location>
</feature>
<dbReference type="AlphaFoldDB" id="A0A8J5MWK1"/>
<evidence type="ECO:0000256" key="5">
    <source>
        <dbReference type="ARBA" id="ARBA00022833"/>
    </source>
</evidence>